<dbReference type="GO" id="GO:0005840">
    <property type="term" value="C:ribosome"/>
    <property type="evidence" value="ECO:0007669"/>
    <property type="project" value="UniProtKB-KW"/>
</dbReference>
<comment type="caution">
    <text evidence="3">The sequence shown here is derived from an EMBL/GenBank/DDBJ whole genome shotgun (WGS) entry which is preliminary data.</text>
</comment>
<dbReference type="EMBL" id="JSAM01000129">
    <property type="protein sequence ID" value="KIA76184.1"/>
    <property type="molecule type" value="Genomic_DNA"/>
</dbReference>
<dbReference type="GO" id="GO:0032259">
    <property type="term" value="P:methylation"/>
    <property type="evidence" value="ECO:0007669"/>
    <property type="project" value="UniProtKB-KW"/>
</dbReference>
<dbReference type="PATRIC" id="fig|83552.4.peg.2759"/>
<evidence type="ECO:0000256" key="2">
    <source>
        <dbReference type="ARBA" id="ARBA00022679"/>
    </source>
</evidence>
<dbReference type="RefSeq" id="WP_013924366.1">
    <property type="nucleotide sequence ID" value="NZ_JSAM01000129.1"/>
</dbReference>
<dbReference type="OMA" id="IDWESQW"/>
<dbReference type="InterPro" id="IPR029063">
    <property type="entry name" value="SAM-dependent_MTases_sf"/>
</dbReference>
<accession>A0A0C1EHS9</accession>
<dbReference type="PANTHER" id="PTHR43648">
    <property type="entry name" value="ELECTRON TRANSFER FLAVOPROTEIN BETA SUBUNIT LYSINE METHYLTRANSFERASE"/>
    <property type="match status" value="1"/>
</dbReference>
<reference evidence="3 4" key="1">
    <citation type="journal article" date="2014" name="Mol. Biol. Evol.">
        <title>Massive expansion of Ubiquitination-related gene families within the Chlamydiae.</title>
        <authorList>
            <person name="Domman D."/>
            <person name="Collingro A."/>
            <person name="Lagkouvardos I."/>
            <person name="Gehre L."/>
            <person name="Weinmaier T."/>
            <person name="Rattei T."/>
            <person name="Subtil A."/>
            <person name="Horn M."/>
        </authorList>
    </citation>
    <scope>NUCLEOTIDE SEQUENCE [LARGE SCALE GENOMIC DNA]</scope>
    <source>
        <strain evidence="3 4">OEW1</strain>
    </source>
</reference>
<keyword evidence="3" id="KW-0689">Ribosomal protein</keyword>
<protein>
    <submittedName>
        <fullName evidence="3">Ribosomal protein L11 methyltransferase</fullName>
        <ecNumber evidence="3">2.1.1.-</ecNumber>
    </submittedName>
</protein>
<sequence length="271" mass="30322">MITYRFFIRPQFSSEQAWEELENFGAQPLYSEETEGSKEVVASLGDISFSDFPFTSLQTIGAFAPIHFSPIDWESQWSAHGLDYRDGCVHLDLNQLIDAQNLPVIKLKPGPGFGDLSHASTRIVLRLMKDRVHGQAILDVGSGSGVLSLAAAIMGAKIVWGIDIDPEAVEHAKENLLLNELEGDITFSIEPPTHVLQQQQNILVLMNMIASEQAVAWKSLKSVHHLPGEALISGILQEERELYLQQALRWGWTLLDEIEEEGWLGLHFLRK</sequence>
<dbReference type="SUPFAM" id="SSF53335">
    <property type="entry name" value="S-adenosyl-L-methionine-dependent methyltransferases"/>
    <property type="match status" value="1"/>
</dbReference>
<dbReference type="InterPro" id="IPR050078">
    <property type="entry name" value="Ribosomal_L11_MeTrfase_PrmA"/>
</dbReference>
<dbReference type="AlphaFoldDB" id="A0A0C1EHS9"/>
<keyword evidence="3" id="KW-0687">Ribonucleoprotein</keyword>
<evidence type="ECO:0000313" key="4">
    <source>
        <dbReference type="Proteomes" id="UP000031307"/>
    </source>
</evidence>
<dbReference type="PANTHER" id="PTHR43648:SF1">
    <property type="entry name" value="ELECTRON TRANSFER FLAVOPROTEIN BETA SUBUNIT LYSINE METHYLTRANSFERASE"/>
    <property type="match status" value="1"/>
</dbReference>
<evidence type="ECO:0000256" key="1">
    <source>
        <dbReference type="ARBA" id="ARBA00022603"/>
    </source>
</evidence>
<keyword evidence="2 3" id="KW-0808">Transferase</keyword>
<evidence type="ECO:0000313" key="3">
    <source>
        <dbReference type="EMBL" id="KIA76184.1"/>
    </source>
</evidence>
<keyword evidence="1 3" id="KW-0489">Methyltransferase</keyword>
<dbReference type="Gene3D" id="3.40.50.150">
    <property type="entry name" value="Vaccinia Virus protein VP39"/>
    <property type="match status" value="1"/>
</dbReference>
<proteinExistence type="predicted"/>
<dbReference type="Pfam" id="PF06325">
    <property type="entry name" value="PrmA"/>
    <property type="match status" value="1"/>
</dbReference>
<dbReference type="Proteomes" id="UP000031307">
    <property type="component" value="Unassembled WGS sequence"/>
</dbReference>
<organism evidence="3 4">
    <name type="scientific">Parachlamydia acanthamoebae</name>
    <dbReference type="NCBI Taxonomy" id="83552"/>
    <lineage>
        <taxon>Bacteria</taxon>
        <taxon>Pseudomonadati</taxon>
        <taxon>Chlamydiota</taxon>
        <taxon>Chlamydiia</taxon>
        <taxon>Parachlamydiales</taxon>
        <taxon>Parachlamydiaceae</taxon>
        <taxon>Parachlamydia</taxon>
    </lineage>
</organism>
<gene>
    <name evidence="3" type="primary">prmA</name>
    <name evidence="3" type="ORF">DB43_AS00540</name>
</gene>
<dbReference type="CDD" id="cd02440">
    <property type="entry name" value="AdoMet_MTases"/>
    <property type="match status" value="1"/>
</dbReference>
<name>A0A0C1EHS9_9BACT</name>
<dbReference type="GO" id="GO:0008276">
    <property type="term" value="F:protein methyltransferase activity"/>
    <property type="evidence" value="ECO:0007669"/>
    <property type="project" value="TreeGrafter"/>
</dbReference>
<dbReference type="EC" id="2.1.1.-" evidence="3"/>